<evidence type="ECO:0000256" key="5">
    <source>
        <dbReference type="ARBA" id="ARBA00022692"/>
    </source>
</evidence>
<dbReference type="EMBL" id="QRDJ01000007">
    <property type="protein sequence ID" value="REC94647.1"/>
    <property type="molecule type" value="Genomic_DNA"/>
</dbReference>
<comment type="function">
    <text evidence="9">Part of the tripartite ATP-independent periplasmic (TRAP) transport system.</text>
</comment>
<dbReference type="Pfam" id="PF04290">
    <property type="entry name" value="DctQ"/>
    <property type="match status" value="1"/>
</dbReference>
<evidence type="ECO:0000256" key="7">
    <source>
        <dbReference type="ARBA" id="ARBA00023136"/>
    </source>
</evidence>
<evidence type="ECO:0000256" key="8">
    <source>
        <dbReference type="ARBA" id="ARBA00038436"/>
    </source>
</evidence>
<keyword evidence="5 9" id="KW-0812">Transmembrane</keyword>
<feature type="domain" description="Tripartite ATP-independent periplasmic transporters DctQ component" evidence="10">
    <location>
        <begin position="43"/>
        <end position="173"/>
    </location>
</feature>
<evidence type="ECO:0000313" key="12">
    <source>
        <dbReference type="Proteomes" id="UP000256334"/>
    </source>
</evidence>
<gene>
    <name evidence="11" type="ORF">C8D72_1473</name>
</gene>
<dbReference type="InterPro" id="IPR007387">
    <property type="entry name" value="TRAP_DctQ"/>
</dbReference>
<reference evidence="11 12" key="1">
    <citation type="submission" date="2018-07" db="EMBL/GenBank/DDBJ databases">
        <title>Genomic Encyclopedia of Type Strains, Phase IV (KMG-IV): sequencing the most valuable type-strain genomes for metagenomic binning, comparative biology and taxonomic classification.</title>
        <authorList>
            <person name="Goeker M."/>
        </authorList>
    </citation>
    <scope>NUCLEOTIDE SEQUENCE [LARGE SCALE GENOMIC DNA]</scope>
    <source>
        <strain evidence="11 12">DSM 14324</strain>
    </source>
</reference>
<evidence type="ECO:0000256" key="6">
    <source>
        <dbReference type="ARBA" id="ARBA00022989"/>
    </source>
</evidence>
<feature type="transmembrane region" description="Helical" evidence="9">
    <location>
        <begin position="67"/>
        <end position="85"/>
    </location>
</feature>
<comment type="similarity">
    <text evidence="8 9">Belongs to the TRAP transporter small permease family.</text>
</comment>
<dbReference type="GO" id="GO:0005886">
    <property type="term" value="C:plasma membrane"/>
    <property type="evidence" value="ECO:0007669"/>
    <property type="project" value="UniProtKB-SubCell"/>
</dbReference>
<keyword evidence="7 9" id="KW-0472">Membrane</keyword>
<keyword evidence="3" id="KW-1003">Cell membrane</keyword>
<feature type="transmembrane region" description="Helical" evidence="9">
    <location>
        <begin position="148"/>
        <end position="170"/>
    </location>
</feature>
<dbReference type="GO" id="GO:0015740">
    <property type="term" value="P:C4-dicarboxylate transport"/>
    <property type="evidence" value="ECO:0007669"/>
    <property type="project" value="TreeGrafter"/>
</dbReference>
<dbReference type="InterPro" id="IPR055348">
    <property type="entry name" value="DctQ"/>
</dbReference>
<dbReference type="PANTHER" id="PTHR35011">
    <property type="entry name" value="2,3-DIKETO-L-GULONATE TRAP TRANSPORTER SMALL PERMEASE PROTEIN YIAM"/>
    <property type="match status" value="1"/>
</dbReference>
<keyword evidence="6 9" id="KW-1133">Transmembrane helix</keyword>
<evidence type="ECO:0000259" key="10">
    <source>
        <dbReference type="Pfam" id="PF04290"/>
    </source>
</evidence>
<name>A0A3D9DV75_9GAMM</name>
<evidence type="ECO:0000256" key="9">
    <source>
        <dbReference type="RuleBase" id="RU369079"/>
    </source>
</evidence>
<accession>A0A3D9DV75</accession>
<dbReference type="RefSeq" id="WP_115853760.1">
    <property type="nucleotide sequence ID" value="NZ_QRDJ01000007.1"/>
</dbReference>
<comment type="subcellular location">
    <subcellularLocation>
        <location evidence="1 9">Cell inner membrane</location>
        <topology evidence="1 9">Multi-pass membrane protein</topology>
    </subcellularLocation>
</comment>
<sequence length="207" mass="22705">MNQLSSSRSSDQRLSPLLRALLLFDRALGLIERTIVAGSILLMAFLVSAHVVGNIVFGQGITGTYEITEMLIVIITFVGVGYAARHARHISMSAFYEQLSGQRRKALLVLICLGTAVLMFYFSYKSIEYVATIHDRGRTSASLQMPLWIIYLALPAGFALAGIQYVLTIIRNLTSPGIWRSLTEQEDYSDVPVAGSAAEGASTTRDR</sequence>
<proteinExistence type="inferred from homology"/>
<feature type="transmembrane region" description="Helical" evidence="9">
    <location>
        <begin position="35"/>
        <end position="61"/>
    </location>
</feature>
<evidence type="ECO:0000256" key="4">
    <source>
        <dbReference type="ARBA" id="ARBA00022519"/>
    </source>
</evidence>
<feature type="transmembrane region" description="Helical" evidence="9">
    <location>
        <begin position="106"/>
        <end position="124"/>
    </location>
</feature>
<evidence type="ECO:0000256" key="2">
    <source>
        <dbReference type="ARBA" id="ARBA00022448"/>
    </source>
</evidence>
<organism evidence="11 12">
    <name type="scientific">Kushneria indalinina DSM 14324</name>
    <dbReference type="NCBI Taxonomy" id="1122140"/>
    <lineage>
        <taxon>Bacteria</taxon>
        <taxon>Pseudomonadati</taxon>
        <taxon>Pseudomonadota</taxon>
        <taxon>Gammaproteobacteria</taxon>
        <taxon>Oceanospirillales</taxon>
        <taxon>Halomonadaceae</taxon>
        <taxon>Kushneria</taxon>
    </lineage>
</organism>
<keyword evidence="4 9" id="KW-0997">Cell inner membrane</keyword>
<evidence type="ECO:0000313" key="11">
    <source>
        <dbReference type="EMBL" id="REC94647.1"/>
    </source>
</evidence>
<keyword evidence="2 9" id="KW-0813">Transport</keyword>
<evidence type="ECO:0000256" key="1">
    <source>
        <dbReference type="ARBA" id="ARBA00004429"/>
    </source>
</evidence>
<evidence type="ECO:0000256" key="3">
    <source>
        <dbReference type="ARBA" id="ARBA00022475"/>
    </source>
</evidence>
<dbReference type="PANTHER" id="PTHR35011:SF2">
    <property type="entry name" value="2,3-DIKETO-L-GULONATE TRAP TRANSPORTER SMALL PERMEASE PROTEIN YIAM"/>
    <property type="match status" value="1"/>
</dbReference>
<protein>
    <recommendedName>
        <fullName evidence="9">TRAP transporter small permease protein</fullName>
    </recommendedName>
</protein>
<dbReference type="OrthoDB" id="5465095at2"/>
<comment type="subunit">
    <text evidence="9">The complex comprises the extracytoplasmic solute receptor protein and the two transmembrane proteins.</text>
</comment>
<keyword evidence="12" id="KW-1185">Reference proteome</keyword>
<dbReference type="GO" id="GO:0022857">
    <property type="term" value="F:transmembrane transporter activity"/>
    <property type="evidence" value="ECO:0007669"/>
    <property type="project" value="UniProtKB-UniRule"/>
</dbReference>
<dbReference type="AlphaFoldDB" id="A0A3D9DV75"/>
<comment type="caution">
    <text evidence="11">The sequence shown here is derived from an EMBL/GenBank/DDBJ whole genome shotgun (WGS) entry which is preliminary data.</text>
</comment>
<dbReference type="Proteomes" id="UP000256334">
    <property type="component" value="Unassembled WGS sequence"/>
</dbReference>